<dbReference type="PANTHER" id="PTHR43201:SF5">
    <property type="entry name" value="MEDIUM-CHAIN ACYL-COA LIGASE ACSF2, MITOCHONDRIAL"/>
    <property type="match status" value="1"/>
</dbReference>
<evidence type="ECO:0000256" key="2">
    <source>
        <dbReference type="ARBA" id="ARBA00022598"/>
    </source>
</evidence>
<dbReference type="SUPFAM" id="SSF56801">
    <property type="entry name" value="Acetyl-CoA synthetase-like"/>
    <property type="match status" value="1"/>
</dbReference>
<dbReference type="Pfam" id="PF00501">
    <property type="entry name" value="AMP-binding"/>
    <property type="match status" value="2"/>
</dbReference>
<dbReference type="GO" id="GO:0031956">
    <property type="term" value="F:medium-chain fatty acid-CoA ligase activity"/>
    <property type="evidence" value="ECO:0007669"/>
    <property type="project" value="UniProtKB-EC"/>
</dbReference>
<comment type="similarity">
    <text evidence="1">Belongs to the ATP-dependent AMP-binding enzyme family.</text>
</comment>
<sequence length="591" mass="65075">MSVWNSSETLIERNNDVLRRGLFTTKYYESLLTFERNPNSAYRIYSYQADRLAACLRGIGLAAGDRFGIWSPNSTQWIIATFAAARCGLISVALNPLYRKKEMEYCLKKVGVKALLAPEMHKNDYYYQILTEVVPEMAYSRNGIIESSTLQEFKHVVLLTDKDDLPGVIPYKKLMASACAADVAAVERDALAVDPDAGCNIQFTSGTTGNPKAALLSHHNIVNNGYYIGLRNELNAAHRKICVQVPLFHVFGLVITLSSAIQHGATLVLPSAKYSPTANVDALIAEQCDYVHGTPTMHIDLVNTVRNRNVTGLRVRTAVTGGSPVTPQLVQDLKHTLGLATVKAGNALVTPLGLQESMGGGDHLLIGGSPARLPHKYPTYKKYSVYGLTEATAVSFQSVPGEDPQRPLHYVGDLHDHLEAKIVDEKNNIVPFGATGELWIRGYQIMKGYWGDEVKTQETITPDGWLKSGDQMVLHEDGYGQIVGRLKDLIIRGGENIAPKEIEDTLTTHPDVVDCQVIGVHDDRLGEEVCAVVRLREGVELNSKKLTLHCQSSLAKYKVPKLFKQVDSFPKTASGKVQKHKLKNMIESGQL</sequence>
<protein>
    <recommendedName>
        <fullName evidence="5">Medium-chain acyl-CoA ligase ACSF2, mitochondrial</fullName>
        <ecNumber evidence="4">6.2.1.2</ecNumber>
    </recommendedName>
</protein>
<evidence type="ECO:0000256" key="6">
    <source>
        <dbReference type="ARBA" id="ARBA00047319"/>
    </source>
</evidence>
<comment type="function">
    <text evidence="3">Acyl-CoA synthases catalyze the initial reaction in fatty acid metabolism, by forming a thioester with CoA. Has some preference toward medium-chain substrates. Plays a role in adipocyte differentiation.</text>
</comment>
<evidence type="ECO:0000256" key="4">
    <source>
        <dbReference type="ARBA" id="ARBA00039009"/>
    </source>
</evidence>
<dbReference type="FunFam" id="3.30.300.30:FF:000008">
    <property type="entry name" value="2,3-dihydroxybenzoate-AMP ligase"/>
    <property type="match status" value="1"/>
</dbReference>
<dbReference type="InterPro" id="IPR025110">
    <property type="entry name" value="AMP-bd_C"/>
</dbReference>
<dbReference type="STRING" id="151549.A0A4C1VUV1"/>
<proteinExistence type="inferred from homology"/>
<dbReference type="InterPro" id="IPR000873">
    <property type="entry name" value="AMP-dep_synth/lig_dom"/>
</dbReference>
<evidence type="ECO:0000256" key="3">
    <source>
        <dbReference type="ARBA" id="ARBA00037247"/>
    </source>
</evidence>
<keyword evidence="2" id="KW-0436">Ligase</keyword>
<feature type="domain" description="AMP-dependent synthetase/ligase" evidence="8">
    <location>
        <begin position="42"/>
        <end position="339"/>
    </location>
</feature>
<organism evidence="10 11">
    <name type="scientific">Eumeta variegata</name>
    <name type="common">Bagworm moth</name>
    <name type="synonym">Eumeta japonica</name>
    <dbReference type="NCBI Taxonomy" id="151549"/>
    <lineage>
        <taxon>Eukaryota</taxon>
        <taxon>Metazoa</taxon>
        <taxon>Ecdysozoa</taxon>
        <taxon>Arthropoda</taxon>
        <taxon>Hexapoda</taxon>
        <taxon>Insecta</taxon>
        <taxon>Pterygota</taxon>
        <taxon>Neoptera</taxon>
        <taxon>Endopterygota</taxon>
        <taxon>Lepidoptera</taxon>
        <taxon>Glossata</taxon>
        <taxon>Ditrysia</taxon>
        <taxon>Tineoidea</taxon>
        <taxon>Psychidae</taxon>
        <taxon>Oiketicinae</taxon>
        <taxon>Eumeta</taxon>
    </lineage>
</organism>
<evidence type="ECO:0000256" key="1">
    <source>
        <dbReference type="ARBA" id="ARBA00006432"/>
    </source>
</evidence>
<comment type="catalytic activity">
    <reaction evidence="7">
        <text>a medium-chain fatty acid + ATP + CoA = a medium-chain fatty acyl-CoA + AMP + diphosphate</text>
        <dbReference type="Rhea" id="RHEA:48340"/>
        <dbReference type="ChEBI" id="CHEBI:30616"/>
        <dbReference type="ChEBI" id="CHEBI:33019"/>
        <dbReference type="ChEBI" id="CHEBI:57287"/>
        <dbReference type="ChEBI" id="CHEBI:59558"/>
        <dbReference type="ChEBI" id="CHEBI:90546"/>
        <dbReference type="ChEBI" id="CHEBI:456215"/>
        <dbReference type="EC" id="6.2.1.2"/>
    </reaction>
</comment>
<reference evidence="10 11" key="1">
    <citation type="journal article" date="2019" name="Commun. Biol.">
        <title>The bagworm genome reveals a unique fibroin gene that provides high tensile strength.</title>
        <authorList>
            <person name="Kono N."/>
            <person name="Nakamura H."/>
            <person name="Ohtoshi R."/>
            <person name="Tomita M."/>
            <person name="Numata K."/>
            <person name="Arakawa K."/>
        </authorList>
    </citation>
    <scope>NUCLEOTIDE SEQUENCE [LARGE SCALE GENOMIC DNA]</scope>
</reference>
<evidence type="ECO:0000259" key="8">
    <source>
        <dbReference type="Pfam" id="PF00501"/>
    </source>
</evidence>
<comment type="caution">
    <text evidence="10">The sequence shown here is derived from an EMBL/GenBank/DDBJ whole genome shotgun (WGS) entry which is preliminary data.</text>
</comment>
<evidence type="ECO:0000313" key="10">
    <source>
        <dbReference type="EMBL" id="GBP42531.1"/>
    </source>
</evidence>
<name>A0A4C1VUV1_EUMVA</name>
<comment type="catalytic activity">
    <reaction evidence="6">
        <text>octanoate + ATP + CoA = octanoyl-CoA + AMP + diphosphate</text>
        <dbReference type="Rhea" id="RHEA:33631"/>
        <dbReference type="ChEBI" id="CHEBI:25646"/>
        <dbReference type="ChEBI" id="CHEBI:30616"/>
        <dbReference type="ChEBI" id="CHEBI:33019"/>
        <dbReference type="ChEBI" id="CHEBI:57287"/>
        <dbReference type="ChEBI" id="CHEBI:57386"/>
        <dbReference type="ChEBI" id="CHEBI:456215"/>
    </reaction>
</comment>
<dbReference type="InterPro" id="IPR045851">
    <property type="entry name" value="AMP-bd_C_sf"/>
</dbReference>
<evidence type="ECO:0000256" key="7">
    <source>
        <dbReference type="ARBA" id="ARBA00048277"/>
    </source>
</evidence>
<dbReference type="AlphaFoldDB" id="A0A4C1VUV1"/>
<dbReference type="Pfam" id="PF13193">
    <property type="entry name" value="AMP-binding_C"/>
    <property type="match status" value="1"/>
</dbReference>
<evidence type="ECO:0000259" key="9">
    <source>
        <dbReference type="Pfam" id="PF13193"/>
    </source>
</evidence>
<dbReference type="InterPro" id="IPR020845">
    <property type="entry name" value="AMP-binding_CS"/>
</dbReference>
<gene>
    <name evidence="10" type="primary">acsf2</name>
    <name evidence="10" type="ORF">EVAR_81981_1</name>
</gene>
<evidence type="ECO:0000256" key="5">
    <source>
        <dbReference type="ARBA" id="ARBA00039638"/>
    </source>
</evidence>
<keyword evidence="11" id="KW-1185">Reference proteome</keyword>
<dbReference type="PANTHER" id="PTHR43201">
    <property type="entry name" value="ACYL-COA SYNTHETASE"/>
    <property type="match status" value="1"/>
</dbReference>
<dbReference type="EC" id="6.2.1.2" evidence="4"/>
<evidence type="ECO:0000313" key="11">
    <source>
        <dbReference type="Proteomes" id="UP000299102"/>
    </source>
</evidence>
<feature type="domain" description="AMP-dependent synthetase/ligase" evidence="8">
    <location>
        <begin position="383"/>
        <end position="450"/>
    </location>
</feature>
<dbReference type="GO" id="GO:0006631">
    <property type="term" value="P:fatty acid metabolic process"/>
    <property type="evidence" value="ECO:0007669"/>
    <property type="project" value="TreeGrafter"/>
</dbReference>
<accession>A0A4C1VUV1</accession>
<dbReference type="InterPro" id="IPR042099">
    <property type="entry name" value="ANL_N_sf"/>
</dbReference>
<dbReference type="Gene3D" id="3.40.50.12780">
    <property type="entry name" value="N-terminal domain of ligase-like"/>
    <property type="match status" value="2"/>
</dbReference>
<dbReference type="PROSITE" id="PS00455">
    <property type="entry name" value="AMP_BINDING"/>
    <property type="match status" value="1"/>
</dbReference>
<feature type="domain" description="AMP-binding enzyme C-terminal" evidence="9">
    <location>
        <begin position="501"/>
        <end position="576"/>
    </location>
</feature>
<dbReference type="Gene3D" id="3.30.300.30">
    <property type="match status" value="1"/>
</dbReference>
<dbReference type="Proteomes" id="UP000299102">
    <property type="component" value="Unassembled WGS sequence"/>
</dbReference>
<dbReference type="OrthoDB" id="10253115at2759"/>
<dbReference type="EMBL" id="BGZK01000420">
    <property type="protein sequence ID" value="GBP42531.1"/>
    <property type="molecule type" value="Genomic_DNA"/>
</dbReference>